<evidence type="ECO:0000313" key="2">
    <source>
        <dbReference type="Proteomes" id="UP000634136"/>
    </source>
</evidence>
<protein>
    <submittedName>
        <fullName evidence="1">Uncharacterized protein</fullName>
    </submittedName>
</protein>
<organism evidence="1 2">
    <name type="scientific">Senna tora</name>
    <dbReference type="NCBI Taxonomy" id="362788"/>
    <lineage>
        <taxon>Eukaryota</taxon>
        <taxon>Viridiplantae</taxon>
        <taxon>Streptophyta</taxon>
        <taxon>Embryophyta</taxon>
        <taxon>Tracheophyta</taxon>
        <taxon>Spermatophyta</taxon>
        <taxon>Magnoliopsida</taxon>
        <taxon>eudicotyledons</taxon>
        <taxon>Gunneridae</taxon>
        <taxon>Pentapetalae</taxon>
        <taxon>rosids</taxon>
        <taxon>fabids</taxon>
        <taxon>Fabales</taxon>
        <taxon>Fabaceae</taxon>
        <taxon>Caesalpinioideae</taxon>
        <taxon>Cassia clade</taxon>
        <taxon>Senna</taxon>
    </lineage>
</organism>
<keyword evidence="2" id="KW-1185">Reference proteome</keyword>
<comment type="caution">
    <text evidence="1">The sequence shown here is derived from an EMBL/GenBank/DDBJ whole genome shotgun (WGS) entry which is preliminary data.</text>
</comment>
<dbReference type="Proteomes" id="UP000634136">
    <property type="component" value="Unassembled WGS sequence"/>
</dbReference>
<reference evidence="1" key="1">
    <citation type="submission" date="2020-09" db="EMBL/GenBank/DDBJ databases">
        <title>Genome-Enabled Discovery of Anthraquinone Biosynthesis in Senna tora.</title>
        <authorList>
            <person name="Kang S.-H."/>
            <person name="Pandey R.P."/>
            <person name="Lee C.-M."/>
            <person name="Sim J.-S."/>
            <person name="Jeong J.-T."/>
            <person name="Choi B.-S."/>
            <person name="Jung M."/>
            <person name="Ginzburg D."/>
            <person name="Zhao K."/>
            <person name="Won S.Y."/>
            <person name="Oh T.-J."/>
            <person name="Yu Y."/>
            <person name="Kim N.-H."/>
            <person name="Lee O.R."/>
            <person name="Lee T.-H."/>
            <person name="Bashyal P."/>
            <person name="Kim T.-S."/>
            <person name="Lee W.-H."/>
            <person name="Kawkins C."/>
            <person name="Kim C.-K."/>
            <person name="Kim J.S."/>
            <person name="Ahn B.O."/>
            <person name="Rhee S.Y."/>
            <person name="Sohng J.K."/>
        </authorList>
    </citation>
    <scope>NUCLEOTIDE SEQUENCE</scope>
    <source>
        <tissue evidence="1">Leaf</tissue>
    </source>
</reference>
<evidence type="ECO:0000313" key="1">
    <source>
        <dbReference type="EMBL" id="KAF7825634.1"/>
    </source>
</evidence>
<sequence>MRVKASLNYHRIVKMRDIIVQLLLKLGQQLLLIEMGWSSWMIRNMFINVYDSAQEL</sequence>
<accession>A0A834WQI3</accession>
<proteinExistence type="predicted"/>
<gene>
    <name evidence="1" type="ORF">G2W53_016798</name>
</gene>
<dbReference type="AlphaFoldDB" id="A0A834WQI3"/>
<dbReference type="EMBL" id="JAAIUW010000006">
    <property type="protein sequence ID" value="KAF7825634.1"/>
    <property type="molecule type" value="Genomic_DNA"/>
</dbReference>
<name>A0A834WQI3_9FABA</name>